<dbReference type="InterPro" id="IPR000719">
    <property type="entry name" value="Prot_kinase_dom"/>
</dbReference>
<accession>A0A6P2GBU0</accession>
<protein>
    <submittedName>
        <fullName evidence="6">Protein kinase</fullName>
    </submittedName>
</protein>
<evidence type="ECO:0000256" key="3">
    <source>
        <dbReference type="PROSITE-ProRule" id="PRU10141"/>
    </source>
</evidence>
<dbReference type="Gene3D" id="1.10.510.10">
    <property type="entry name" value="Transferase(Phosphotransferase) domain 1"/>
    <property type="match status" value="1"/>
</dbReference>
<dbReference type="Pfam" id="PF07714">
    <property type="entry name" value="PK_Tyr_Ser-Thr"/>
    <property type="match status" value="1"/>
</dbReference>
<proteinExistence type="predicted"/>
<dbReference type="PROSITE" id="PS00107">
    <property type="entry name" value="PROTEIN_KINASE_ATP"/>
    <property type="match status" value="1"/>
</dbReference>
<dbReference type="AlphaFoldDB" id="A0A6P2GBU0"/>
<dbReference type="InterPro" id="IPR001245">
    <property type="entry name" value="Ser-Thr/Tyr_kinase_cat_dom"/>
</dbReference>
<evidence type="ECO:0000259" key="4">
    <source>
        <dbReference type="PROSITE" id="PS50011"/>
    </source>
</evidence>
<keyword evidence="8" id="KW-1185">Reference proteome</keyword>
<dbReference type="InterPro" id="IPR011009">
    <property type="entry name" value="Kinase-like_dom_sf"/>
</dbReference>
<dbReference type="InterPro" id="IPR017441">
    <property type="entry name" value="Protein_kinase_ATP_BS"/>
</dbReference>
<evidence type="ECO:0000313" key="5">
    <source>
        <dbReference type="EMBL" id="MBM2767686.1"/>
    </source>
</evidence>
<evidence type="ECO:0000313" key="6">
    <source>
        <dbReference type="EMBL" id="VVU51210.1"/>
    </source>
</evidence>
<dbReference type="Gene3D" id="3.30.200.20">
    <property type="entry name" value="Phosphorylase Kinase, domain 1"/>
    <property type="match status" value="1"/>
</dbReference>
<evidence type="ECO:0000313" key="8">
    <source>
        <dbReference type="Proteomes" id="UP000755577"/>
    </source>
</evidence>
<sequence length="441" mass="47253">MTTTLEQLQTGQLTGTRQLKLACGLTEFPREIFELADTLEVLDLSGNALSALPDDLSRLHRLRILFASSNRFTAFPAVLGTCAQLDMIGFKANRIRTVPRHSLPRALRWLILTDNEIEALPAEIGDCSRLQKLMLAGNRLRALPAEMAACRALELVRLSANRLDALPDWLLRLPRLAWLAAAGNPLGAVPEAAASAEPGVADIDWTSLSCDQQLGEGASGVIYRAQWQANGHAPRAVAVKLFKGAVTSDGLPDCEMAACLHAGRHPNMIPVIGKVRGHPDGTHGLVMELVDPALTNLAGPPSFATCTRDVYTDDARFAPAAAARIAHGIASVAAHLHARGIMHGDLYAHNILHDGEGGALLGDFGAASVYDVNDRAHAARLERLEVRAFGYLLDELLARCEPRTREGAHELEALATACLNEDVDARPSFDAIAASLAASTR</sequence>
<dbReference type="Proteomes" id="UP000494201">
    <property type="component" value="Unassembled WGS sequence"/>
</dbReference>
<dbReference type="InterPro" id="IPR003591">
    <property type="entry name" value="Leu-rich_rpt_typical-subtyp"/>
</dbReference>
<keyword evidence="6" id="KW-0418">Kinase</keyword>
<dbReference type="InterPro" id="IPR050216">
    <property type="entry name" value="LRR_domain-containing"/>
</dbReference>
<dbReference type="Pfam" id="PF13855">
    <property type="entry name" value="LRR_8"/>
    <property type="match status" value="2"/>
</dbReference>
<keyword evidence="2" id="KW-0677">Repeat</keyword>
<keyword evidence="3" id="KW-0067">ATP-binding</keyword>
<dbReference type="GO" id="GO:0005524">
    <property type="term" value="F:ATP binding"/>
    <property type="evidence" value="ECO:0007669"/>
    <property type="project" value="UniProtKB-UniRule"/>
</dbReference>
<reference evidence="5 8" key="2">
    <citation type="submission" date="2021-02" db="EMBL/GenBank/DDBJ databases">
        <title>Draft genome of the type strains Burkholderia anthina DSM16086.</title>
        <authorList>
            <person name="Hertel R."/>
            <person name="Meissner J."/>
            <person name="Poehlein A."/>
            <person name="Daniel R."/>
            <person name="Commichau F.M."/>
        </authorList>
    </citation>
    <scope>NUCLEOTIDE SEQUENCE [LARGE SCALE GENOMIC DNA]</scope>
    <source>
        <strain evidence="5 8">DSM 16086</strain>
    </source>
</reference>
<dbReference type="EMBL" id="CABVLY010000015">
    <property type="protein sequence ID" value="VVU51210.1"/>
    <property type="molecule type" value="Genomic_DNA"/>
</dbReference>
<dbReference type="SUPFAM" id="SSF52058">
    <property type="entry name" value="L domain-like"/>
    <property type="match status" value="1"/>
</dbReference>
<dbReference type="PANTHER" id="PTHR48051:SF1">
    <property type="entry name" value="RAS SUPPRESSOR PROTEIN 1"/>
    <property type="match status" value="1"/>
</dbReference>
<feature type="binding site" evidence="3">
    <location>
        <position position="240"/>
    </location>
    <ligand>
        <name>ATP</name>
        <dbReference type="ChEBI" id="CHEBI:30616"/>
    </ligand>
</feature>
<name>A0A6P2GBU0_9BURK</name>
<dbReference type="EMBL" id="JAFCIQ010000009">
    <property type="protein sequence ID" value="MBM2767686.1"/>
    <property type="molecule type" value="Genomic_DNA"/>
</dbReference>
<keyword evidence="3" id="KW-0547">Nucleotide-binding</keyword>
<dbReference type="GeneID" id="56501985"/>
<dbReference type="PROSITE" id="PS50011">
    <property type="entry name" value="PROTEIN_KINASE_DOM"/>
    <property type="match status" value="1"/>
</dbReference>
<dbReference type="InterPro" id="IPR032675">
    <property type="entry name" value="LRR_dom_sf"/>
</dbReference>
<feature type="domain" description="Protein kinase" evidence="4">
    <location>
        <begin position="208"/>
        <end position="441"/>
    </location>
</feature>
<dbReference type="RefSeq" id="WP_174927103.1">
    <property type="nucleotide sequence ID" value="NZ_CABVLY010000015.1"/>
</dbReference>
<keyword evidence="1" id="KW-0433">Leucine-rich repeat</keyword>
<dbReference type="SMART" id="SM00369">
    <property type="entry name" value="LRR_TYP"/>
    <property type="match status" value="5"/>
</dbReference>
<dbReference type="PROSITE" id="PS51450">
    <property type="entry name" value="LRR"/>
    <property type="match status" value="1"/>
</dbReference>
<gene>
    <name evidence="6" type="ORF">BAN20980_03931</name>
    <name evidence="5" type="ORF">JQK92_14725</name>
</gene>
<dbReference type="GO" id="GO:0005737">
    <property type="term" value="C:cytoplasm"/>
    <property type="evidence" value="ECO:0007669"/>
    <property type="project" value="TreeGrafter"/>
</dbReference>
<evidence type="ECO:0000313" key="7">
    <source>
        <dbReference type="Proteomes" id="UP000494201"/>
    </source>
</evidence>
<dbReference type="InterPro" id="IPR001611">
    <property type="entry name" value="Leu-rich_rpt"/>
</dbReference>
<keyword evidence="6" id="KW-0808">Transferase</keyword>
<dbReference type="SMART" id="SM00364">
    <property type="entry name" value="LRR_BAC"/>
    <property type="match status" value="5"/>
</dbReference>
<dbReference type="PANTHER" id="PTHR48051">
    <property type="match status" value="1"/>
</dbReference>
<dbReference type="GO" id="GO:0004672">
    <property type="term" value="F:protein kinase activity"/>
    <property type="evidence" value="ECO:0007669"/>
    <property type="project" value="InterPro"/>
</dbReference>
<evidence type="ECO:0000256" key="2">
    <source>
        <dbReference type="ARBA" id="ARBA00022737"/>
    </source>
</evidence>
<organism evidence="6 7">
    <name type="scientific">Burkholderia anthina</name>
    <dbReference type="NCBI Taxonomy" id="179879"/>
    <lineage>
        <taxon>Bacteria</taxon>
        <taxon>Pseudomonadati</taxon>
        <taxon>Pseudomonadota</taxon>
        <taxon>Betaproteobacteria</taxon>
        <taxon>Burkholderiales</taxon>
        <taxon>Burkholderiaceae</taxon>
        <taxon>Burkholderia</taxon>
        <taxon>Burkholderia cepacia complex</taxon>
    </lineage>
</organism>
<dbReference type="Gene3D" id="3.80.10.10">
    <property type="entry name" value="Ribonuclease Inhibitor"/>
    <property type="match status" value="1"/>
</dbReference>
<reference evidence="6 7" key="1">
    <citation type="submission" date="2019-09" db="EMBL/GenBank/DDBJ databases">
        <authorList>
            <person name="Depoorter E."/>
        </authorList>
    </citation>
    <scope>NUCLEOTIDE SEQUENCE [LARGE SCALE GENOMIC DNA]</scope>
    <source>
        <strain evidence="6">LMG 20980</strain>
    </source>
</reference>
<dbReference type="SUPFAM" id="SSF56112">
    <property type="entry name" value="Protein kinase-like (PK-like)"/>
    <property type="match status" value="1"/>
</dbReference>
<evidence type="ECO:0000256" key="1">
    <source>
        <dbReference type="ARBA" id="ARBA00022614"/>
    </source>
</evidence>
<dbReference type="Proteomes" id="UP000755577">
    <property type="component" value="Unassembled WGS sequence"/>
</dbReference>